<protein>
    <submittedName>
        <fullName evidence="2">Uncharacterized protein</fullName>
    </submittedName>
</protein>
<feature type="transmembrane region" description="Helical" evidence="1">
    <location>
        <begin position="21"/>
        <end position="40"/>
    </location>
</feature>
<keyword evidence="6" id="KW-1185">Reference proteome</keyword>
<evidence type="ECO:0000313" key="6">
    <source>
        <dbReference type="Proteomes" id="UP000825100"/>
    </source>
</evidence>
<dbReference type="EMBL" id="CP022474">
    <property type="protein sequence ID" value="ASN59443.1"/>
    <property type="molecule type" value="Genomic_DNA"/>
</dbReference>
<dbReference type="Proteomes" id="UP001215533">
    <property type="component" value="Chromosome"/>
</dbReference>
<reference evidence="4" key="3">
    <citation type="submission" date="2023-02" db="EMBL/GenBank/DDBJ databases">
        <title>Complete genome sequence of Lactobacillus curvatus CACC879 isolated from Pig feces.</title>
        <authorList>
            <person name="Park S."/>
            <person name="Park M.A."/>
            <person name="Kim D.-H."/>
            <person name="Kim Y."/>
        </authorList>
    </citation>
    <scope>NUCLEOTIDE SEQUENCE</scope>
    <source>
        <strain evidence="4">CACC879</strain>
    </source>
</reference>
<name>A0A0B2XQL4_LATCU</name>
<evidence type="ECO:0000313" key="5">
    <source>
        <dbReference type="Proteomes" id="UP000199749"/>
    </source>
</evidence>
<dbReference type="RefSeq" id="WP_004270369.1">
    <property type="nucleotide sequence ID" value="NZ_BJOQ01000004.1"/>
</dbReference>
<dbReference type="KEGG" id="lcv:FBA2_08375"/>
<keyword evidence="1" id="KW-1133">Transmembrane helix</keyword>
<sequence length="107" mass="12571">MMTKDQTMMVLMVLKKKLQGIRFFRVVEELFSLYIIFKFLTATGQVQLLGVAFSEGRAISLMLLLLVIDFSLSRIRLNYKRMGQQLIVTLKDLTEQEALFIQQFQRF</sequence>
<accession>A0A0B2XQL4</accession>
<dbReference type="AlphaFoldDB" id="A0A0B2XQL4"/>
<proteinExistence type="predicted"/>
<dbReference type="Proteomes" id="UP000199749">
    <property type="component" value="Chromosome"/>
</dbReference>
<keyword evidence="1" id="KW-0812">Transmembrane</keyword>
<reference evidence="2 5" key="1">
    <citation type="submission" date="2017-07" db="EMBL/GenBank/DDBJ databases">
        <title>Lactobacillus curvatus MRS6 whole genome.</title>
        <authorList>
            <person name="Jans C."/>
            <person name="Lagler S."/>
            <person name="Lacroix C."/>
            <person name="Meile L."/>
            <person name="Stevens M.J.A."/>
        </authorList>
    </citation>
    <scope>NUCLEOTIDE SEQUENCE [LARGE SCALE GENOMIC DNA]</scope>
    <source>
        <strain evidence="2 5">MRS6</strain>
    </source>
</reference>
<gene>
    <name evidence="2" type="ORF">CG419_01870</name>
    <name evidence="3" type="ORF">LTWDN19_14950</name>
    <name evidence="4" type="ORF">PSR33_04340</name>
</gene>
<evidence type="ECO:0000313" key="3">
    <source>
        <dbReference type="EMBL" id="BCX30928.1"/>
    </source>
</evidence>
<evidence type="ECO:0000313" key="2">
    <source>
        <dbReference type="EMBL" id="ASN59443.1"/>
    </source>
</evidence>
<reference evidence="3 6" key="2">
    <citation type="submission" date="2021-05" db="EMBL/GenBank/DDBJ databases">
        <title>Complete Genome Sequence of Latilactobacillus sp. Strain WDN19, a High D-Aspartate-producing Lactic Acid Bacterium Isolated from a Japanese Pickle.</title>
        <authorList>
            <person name="Kajitani K."/>
            <person name="Takahashi S."/>
        </authorList>
    </citation>
    <scope>NUCLEOTIDE SEQUENCE [LARGE SCALE GENOMIC DNA]</scope>
    <source>
        <strain evidence="3 6">WDN19</strain>
    </source>
</reference>
<evidence type="ECO:0000313" key="4">
    <source>
        <dbReference type="EMBL" id="WDC91439.1"/>
    </source>
</evidence>
<evidence type="ECO:0000256" key="1">
    <source>
        <dbReference type="SAM" id="Phobius"/>
    </source>
</evidence>
<keyword evidence="1" id="KW-0472">Membrane</keyword>
<dbReference type="EMBL" id="CP117683">
    <property type="protein sequence ID" value="WDC91439.1"/>
    <property type="molecule type" value="Genomic_DNA"/>
</dbReference>
<feature type="transmembrane region" description="Helical" evidence="1">
    <location>
        <begin position="46"/>
        <end position="72"/>
    </location>
</feature>
<dbReference type="GeneID" id="49611082"/>
<dbReference type="Proteomes" id="UP000825100">
    <property type="component" value="Chromosome"/>
</dbReference>
<dbReference type="EMBL" id="AP024685">
    <property type="protein sequence ID" value="BCX30928.1"/>
    <property type="molecule type" value="Genomic_DNA"/>
</dbReference>
<organism evidence="2 5">
    <name type="scientific">Latilactobacillus curvatus</name>
    <name type="common">Lactobacillus curvatus</name>
    <dbReference type="NCBI Taxonomy" id="28038"/>
    <lineage>
        <taxon>Bacteria</taxon>
        <taxon>Bacillati</taxon>
        <taxon>Bacillota</taxon>
        <taxon>Bacilli</taxon>
        <taxon>Lactobacillales</taxon>
        <taxon>Lactobacillaceae</taxon>
        <taxon>Latilactobacillus</taxon>
    </lineage>
</organism>